<keyword evidence="1" id="KW-1185">Reference proteome</keyword>
<evidence type="ECO:0000313" key="2">
    <source>
        <dbReference type="WBParaSite" id="Hba_18521"/>
    </source>
</evidence>
<dbReference type="Proteomes" id="UP000095283">
    <property type="component" value="Unplaced"/>
</dbReference>
<dbReference type="AlphaFoldDB" id="A0A1I7XLW4"/>
<protein>
    <submittedName>
        <fullName evidence="2">ShKT domain-containing protein</fullName>
    </submittedName>
</protein>
<proteinExistence type="predicted"/>
<organism evidence="1 2">
    <name type="scientific">Heterorhabditis bacteriophora</name>
    <name type="common">Entomopathogenic nematode worm</name>
    <dbReference type="NCBI Taxonomy" id="37862"/>
    <lineage>
        <taxon>Eukaryota</taxon>
        <taxon>Metazoa</taxon>
        <taxon>Ecdysozoa</taxon>
        <taxon>Nematoda</taxon>
        <taxon>Chromadorea</taxon>
        <taxon>Rhabditida</taxon>
        <taxon>Rhabditina</taxon>
        <taxon>Rhabditomorpha</taxon>
        <taxon>Strongyloidea</taxon>
        <taxon>Heterorhabditidae</taxon>
        <taxon>Heterorhabditis</taxon>
    </lineage>
</organism>
<evidence type="ECO:0000313" key="1">
    <source>
        <dbReference type="Proteomes" id="UP000095283"/>
    </source>
</evidence>
<accession>A0A1I7XLW4</accession>
<dbReference type="WBParaSite" id="Hba_18521">
    <property type="protein sequence ID" value="Hba_18521"/>
    <property type="gene ID" value="Hba_18521"/>
</dbReference>
<sequence length="66" mass="7478">MMCETSVVYGICKDSLDPSSRCVLPSECERKCADPTKLALYTDRSVKDRESYERRNSGELSLPPFI</sequence>
<name>A0A1I7XLW4_HETBA</name>
<reference evidence="2" key="1">
    <citation type="submission" date="2016-11" db="UniProtKB">
        <authorList>
            <consortium name="WormBaseParasite"/>
        </authorList>
    </citation>
    <scope>IDENTIFICATION</scope>
</reference>